<keyword evidence="3" id="KW-1185">Reference proteome</keyword>
<comment type="caution">
    <text evidence="2">The sequence shown here is derived from an EMBL/GenBank/DDBJ whole genome shotgun (WGS) entry which is preliminary data.</text>
</comment>
<dbReference type="EMBL" id="JAACFV010000024">
    <property type="protein sequence ID" value="KAF7511029.1"/>
    <property type="molecule type" value="Genomic_DNA"/>
</dbReference>
<reference evidence="2" key="1">
    <citation type="submission" date="2020-02" db="EMBL/GenBank/DDBJ databases">
        <authorList>
            <person name="Palmer J.M."/>
        </authorList>
    </citation>
    <scope>NUCLEOTIDE SEQUENCE</scope>
    <source>
        <strain evidence="2">EPUS1.4</strain>
        <tissue evidence="2">Thallus</tissue>
    </source>
</reference>
<evidence type="ECO:0000256" key="1">
    <source>
        <dbReference type="SAM" id="MobiDB-lite"/>
    </source>
</evidence>
<sequence>MTSNNTPTPQPYPPNQITGANRQTGRRRDQRPPLARGDLSSAPVNILLPPIFPPPRSTAVFSIQLPPGSGLGTADVRERGNGRGKDLADAANPAQPRGSALWYSSVEPRWGPANSDAHAHLHAAFRELNFRVENHLKERGRGGSSSSSGWQDYPTPSLRTRRIHGET</sequence>
<dbReference type="AlphaFoldDB" id="A0A8H7E5B0"/>
<feature type="region of interest" description="Disordered" evidence="1">
    <location>
        <begin position="136"/>
        <end position="167"/>
    </location>
</feature>
<protein>
    <submittedName>
        <fullName evidence="2">Uncharacterized protein</fullName>
    </submittedName>
</protein>
<name>A0A8H7E5B0_9EURO</name>
<gene>
    <name evidence="2" type="ORF">GJ744_005575</name>
</gene>
<organism evidence="2 3">
    <name type="scientific">Endocarpon pusillum</name>
    <dbReference type="NCBI Taxonomy" id="364733"/>
    <lineage>
        <taxon>Eukaryota</taxon>
        <taxon>Fungi</taxon>
        <taxon>Dikarya</taxon>
        <taxon>Ascomycota</taxon>
        <taxon>Pezizomycotina</taxon>
        <taxon>Eurotiomycetes</taxon>
        <taxon>Chaetothyriomycetidae</taxon>
        <taxon>Verrucariales</taxon>
        <taxon>Verrucariaceae</taxon>
        <taxon>Endocarpon</taxon>
    </lineage>
</organism>
<accession>A0A8H7E5B0</accession>
<dbReference type="Proteomes" id="UP000606974">
    <property type="component" value="Unassembled WGS sequence"/>
</dbReference>
<feature type="compositionally biased region" description="Basic and acidic residues" evidence="1">
    <location>
        <begin position="75"/>
        <end position="88"/>
    </location>
</feature>
<evidence type="ECO:0000313" key="3">
    <source>
        <dbReference type="Proteomes" id="UP000606974"/>
    </source>
</evidence>
<evidence type="ECO:0000313" key="2">
    <source>
        <dbReference type="EMBL" id="KAF7511029.1"/>
    </source>
</evidence>
<proteinExistence type="predicted"/>
<feature type="region of interest" description="Disordered" evidence="1">
    <location>
        <begin position="1"/>
        <end position="44"/>
    </location>
</feature>
<feature type="region of interest" description="Disordered" evidence="1">
    <location>
        <begin position="63"/>
        <end position="96"/>
    </location>
</feature>